<dbReference type="SUPFAM" id="SSF48726">
    <property type="entry name" value="Immunoglobulin"/>
    <property type="match status" value="1"/>
</dbReference>
<dbReference type="Gene3D" id="2.60.40.10">
    <property type="entry name" value="Immunoglobulins"/>
    <property type="match status" value="1"/>
</dbReference>
<organism evidence="2 3">
    <name type="scientific">Chiloscyllium punctatum</name>
    <name type="common">Brownbanded bambooshark</name>
    <name type="synonym">Hemiscyllium punctatum</name>
    <dbReference type="NCBI Taxonomy" id="137246"/>
    <lineage>
        <taxon>Eukaryota</taxon>
        <taxon>Metazoa</taxon>
        <taxon>Chordata</taxon>
        <taxon>Craniata</taxon>
        <taxon>Vertebrata</taxon>
        <taxon>Chondrichthyes</taxon>
        <taxon>Elasmobranchii</taxon>
        <taxon>Galeomorphii</taxon>
        <taxon>Galeoidea</taxon>
        <taxon>Orectolobiformes</taxon>
        <taxon>Hemiscylliidae</taxon>
        <taxon>Chiloscyllium</taxon>
    </lineage>
</organism>
<dbReference type="InterPro" id="IPR036179">
    <property type="entry name" value="Ig-like_dom_sf"/>
</dbReference>
<dbReference type="Pfam" id="PF07679">
    <property type="entry name" value="I-set"/>
    <property type="match status" value="1"/>
</dbReference>
<evidence type="ECO:0000259" key="1">
    <source>
        <dbReference type="Pfam" id="PF07679"/>
    </source>
</evidence>
<reference evidence="2 3" key="1">
    <citation type="journal article" date="2018" name="Nat. Ecol. Evol.">
        <title>Shark genomes provide insights into elasmobranch evolution and the origin of vertebrates.</title>
        <authorList>
            <person name="Hara Y"/>
            <person name="Yamaguchi K"/>
            <person name="Onimaru K"/>
            <person name="Kadota M"/>
            <person name="Koyanagi M"/>
            <person name="Keeley SD"/>
            <person name="Tatsumi K"/>
            <person name="Tanaka K"/>
            <person name="Motone F"/>
            <person name="Kageyama Y"/>
            <person name="Nozu R"/>
            <person name="Adachi N"/>
            <person name="Nishimura O"/>
            <person name="Nakagawa R"/>
            <person name="Tanegashima C"/>
            <person name="Kiyatake I"/>
            <person name="Matsumoto R"/>
            <person name="Murakumo K"/>
            <person name="Nishida K"/>
            <person name="Terakita A"/>
            <person name="Kuratani S"/>
            <person name="Sato K"/>
            <person name="Hyodo S Kuraku.S."/>
        </authorList>
    </citation>
    <scope>NUCLEOTIDE SEQUENCE [LARGE SCALE GENOMIC DNA]</scope>
</reference>
<feature type="domain" description="Immunoglobulin I-set" evidence="1">
    <location>
        <begin position="4"/>
        <end position="39"/>
    </location>
</feature>
<name>A0A401TNK9_CHIPU</name>
<proteinExistence type="predicted"/>
<dbReference type="OrthoDB" id="9448246at2759"/>
<feature type="non-terminal residue" evidence="2">
    <location>
        <position position="40"/>
    </location>
</feature>
<evidence type="ECO:0000313" key="3">
    <source>
        <dbReference type="Proteomes" id="UP000287033"/>
    </source>
</evidence>
<keyword evidence="3" id="KW-1185">Reference proteome</keyword>
<accession>A0A401TNK9</accession>
<dbReference type="InterPro" id="IPR013783">
    <property type="entry name" value="Ig-like_fold"/>
</dbReference>
<dbReference type="Proteomes" id="UP000287033">
    <property type="component" value="Unassembled WGS sequence"/>
</dbReference>
<dbReference type="InterPro" id="IPR013098">
    <property type="entry name" value="Ig_I-set"/>
</dbReference>
<comment type="caution">
    <text evidence="2">The sequence shown here is derived from an EMBL/GenBank/DDBJ whole genome shotgun (WGS) entry which is preliminary data.</text>
</comment>
<dbReference type="EMBL" id="BEZZ01129986">
    <property type="protein sequence ID" value="GCC44225.1"/>
    <property type="molecule type" value="Genomic_DNA"/>
</dbReference>
<protein>
    <recommendedName>
        <fullName evidence="1">Immunoglobulin I-set domain-containing protein</fullName>
    </recommendedName>
</protein>
<sequence length="40" mass="4422">MESGHVLILSNVQKEDTAIYQCEAQNKHGSLLANIIIQVI</sequence>
<evidence type="ECO:0000313" key="2">
    <source>
        <dbReference type="EMBL" id="GCC44225.1"/>
    </source>
</evidence>
<gene>
    <name evidence="2" type="ORF">chiPu_0028359</name>
</gene>
<dbReference type="AlphaFoldDB" id="A0A401TNK9"/>